<evidence type="ECO:0000256" key="1">
    <source>
        <dbReference type="SAM" id="MobiDB-lite"/>
    </source>
</evidence>
<feature type="compositionally biased region" description="Basic and acidic residues" evidence="1">
    <location>
        <begin position="148"/>
        <end position="179"/>
    </location>
</feature>
<feature type="compositionally biased region" description="Low complexity" evidence="1">
    <location>
        <begin position="57"/>
        <end position="93"/>
    </location>
</feature>
<sequence length="219" mass="24394">MIRITASRILNSGVIGRRQLSTRGFQNWLLTTNAEDQKSEEFELPQTGLSKPTERASSSFKSGSSGSSIQQTANSSSSVQTGANRSNSRSSSSQLVKVDNFKPDSLDYPYSNSIMTYKKDEKPKIENKSTPLPSTSYEKPKLNNKSQVDSKKQSKDNKKKSKDEKPASDDKKKSDEQMCSHHTTMVPPSDVLEQLKTFELQSKCTSFHLKSSGHDRSEC</sequence>
<dbReference type="AlphaFoldDB" id="A0A9N9WPJ1"/>
<dbReference type="OrthoDB" id="10654257at2759"/>
<proteinExistence type="predicted"/>
<evidence type="ECO:0000313" key="2">
    <source>
        <dbReference type="EMBL" id="CAG9800807.1"/>
    </source>
</evidence>
<gene>
    <name evidence="2" type="ORF">CHIRRI_LOCUS3745</name>
</gene>
<name>A0A9N9WPJ1_9DIPT</name>
<accession>A0A9N9WPJ1</accession>
<feature type="compositionally biased region" description="Basic and acidic residues" evidence="1">
    <location>
        <begin position="117"/>
        <end position="127"/>
    </location>
</feature>
<keyword evidence="3" id="KW-1185">Reference proteome</keyword>
<reference evidence="2" key="2">
    <citation type="submission" date="2022-10" db="EMBL/GenBank/DDBJ databases">
        <authorList>
            <consortium name="ENA_rothamsted_submissions"/>
            <consortium name="culmorum"/>
            <person name="King R."/>
        </authorList>
    </citation>
    <scope>NUCLEOTIDE SEQUENCE</scope>
</reference>
<feature type="compositionally biased region" description="Polar residues" evidence="1">
    <location>
        <begin position="128"/>
        <end position="137"/>
    </location>
</feature>
<protein>
    <submittedName>
        <fullName evidence="2">Uncharacterized protein</fullName>
    </submittedName>
</protein>
<reference evidence="2" key="1">
    <citation type="submission" date="2022-01" db="EMBL/GenBank/DDBJ databases">
        <authorList>
            <person name="King R."/>
        </authorList>
    </citation>
    <scope>NUCLEOTIDE SEQUENCE</scope>
</reference>
<feature type="region of interest" description="Disordered" evidence="1">
    <location>
        <begin position="36"/>
        <end position="190"/>
    </location>
</feature>
<organism evidence="2 3">
    <name type="scientific">Chironomus riparius</name>
    <dbReference type="NCBI Taxonomy" id="315576"/>
    <lineage>
        <taxon>Eukaryota</taxon>
        <taxon>Metazoa</taxon>
        <taxon>Ecdysozoa</taxon>
        <taxon>Arthropoda</taxon>
        <taxon>Hexapoda</taxon>
        <taxon>Insecta</taxon>
        <taxon>Pterygota</taxon>
        <taxon>Neoptera</taxon>
        <taxon>Endopterygota</taxon>
        <taxon>Diptera</taxon>
        <taxon>Nematocera</taxon>
        <taxon>Chironomoidea</taxon>
        <taxon>Chironomidae</taxon>
        <taxon>Chironominae</taxon>
        <taxon>Chironomus</taxon>
    </lineage>
</organism>
<evidence type="ECO:0000313" key="3">
    <source>
        <dbReference type="Proteomes" id="UP001153620"/>
    </source>
</evidence>
<dbReference type="Proteomes" id="UP001153620">
    <property type="component" value="Chromosome 1"/>
</dbReference>
<dbReference type="EMBL" id="OU895877">
    <property type="protein sequence ID" value="CAG9800807.1"/>
    <property type="molecule type" value="Genomic_DNA"/>
</dbReference>